<sequence length="429" mass="44863">MTLRPTLFLKLGLLVGTLSAPLLGSSAWLFFHASQDLRQANAAVTVADATRLTFAALQATRLERGPVRIALRGEGPAAATLLAGMAQPRAAASAALDALASLCAQAICAAGDAPARLAAARAALDTLRREGDPALSRPLAQRPPDIAARFNTAATGLVDLLEEVSATLTAQVRNLDGPSATLAQVKDAAYATRDAAGTERDFLIGAIATKAVTPAARTAMTQLRARAAATWPLVTGLTATLPVPVRQAIERAQEDYFTRFAALRDSLDKALAEGREPPVTPAAMNAALDQGTARLVEVADLSLASIGDLARTRADAARLWLGAAAALALLFATLALGAILLIRSRVTRPLAHLRDAMLQLSRRDYALSLPETARNDEIGDMARATESCRDGLHEADRLSALAVEEASLKAARGARVEALVRGFEEEAAA</sequence>
<feature type="domain" description="HAMP" evidence="2">
    <location>
        <begin position="344"/>
        <end position="397"/>
    </location>
</feature>
<dbReference type="Pfam" id="PF00672">
    <property type="entry name" value="HAMP"/>
    <property type="match status" value="1"/>
</dbReference>
<dbReference type="EMBL" id="JBHLVZ010000033">
    <property type="protein sequence ID" value="MFC0386408.1"/>
    <property type="molecule type" value="Genomic_DNA"/>
</dbReference>
<dbReference type="CDD" id="cd06225">
    <property type="entry name" value="HAMP"/>
    <property type="match status" value="1"/>
</dbReference>
<evidence type="ECO:0000259" key="2">
    <source>
        <dbReference type="PROSITE" id="PS50885"/>
    </source>
</evidence>
<dbReference type="Gene3D" id="6.10.340.10">
    <property type="match status" value="1"/>
</dbReference>
<dbReference type="PROSITE" id="PS50885">
    <property type="entry name" value="HAMP"/>
    <property type="match status" value="1"/>
</dbReference>
<dbReference type="InterPro" id="IPR003660">
    <property type="entry name" value="HAMP_dom"/>
</dbReference>
<organism evidence="3 4">
    <name type="scientific">Muricoccus vinaceus</name>
    <dbReference type="NCBI Taxonomy" id="424704"/>
    <lineage>
        <taxon>Bacteria</taxon>
        <taxon>Pseudomonadati</taxon>
        <taxon>Pseudomonadota</taxon>
        <taxon>Alphaproteobacteria</taxon>
        <taxon>Acetobacterales</taxon>
        <taxon>Roseomonadaceae</taxon>
        <taxon>Muricoccus</taxon>
    </lineage>
</organism>
<accession>A0ABV6IS22</accession>
<reference evidence="3 4" key="1">
    <citation type="submission" date="2024-09" db="EMBL/GenBank/DDBJ databases">
        <authorList>
            <person name="Sun Q."/>
            <person name="Mori K."/>
        </authorList>
    </citation>
    <scope>NUCLEOTIDE SEQUENCE [LARGE SCALE GENOMIC DNA]</scope>
    <source>
        <strain evidence="3 4">CCM 7468</strain>
    </source>
</reference>
<evidence type="ECO:0000256" key="1">
    <source>
        <dbReference type="SAM" id="Phobius"/>
    </source>
</evidence>
<keyword evidence="1" id="KW-0812">Transmembrane</keyword>
<feature type="transmembrane region" description="Helical" evidence="1">
    <location>
        <begin position="319"/>
        <end position="342"/>
    </location>
</feature>
<proteinExistence type="predicted"/>
<evidence type="ECO:0000313" key="3">
    <source>
        <dbReference type="EMBL" id="MFC0386408.1"/>
    </source>
</evidence>
<evidence type="ECO:0000313" key="4">
    <source>
        <dbReference type="Proteomes" id="UP001589789"/>
    </source>
</evidence>
<gene>
    <name evidence="3" type="ORF">ACFFIC_12780</name>
</gene>
<protein>
    <submittedName>
        <fullName evidence="3">HAMP domain-containing protein</fullName>
    </submittedName>
</protein>
<keyword evidence="4" id="KW-1185">Reference proteome</keyword>
<feature type="non-terminal residue" evidence="3">
    <location>
        <position position="429"/>
    </location>
</feature>
<dbReference type="RefSeq" id="WP_377050848.1">
    <property type="nucleotide sequence ID" value="NZ_JBHLVZ010000033.1"/>
</dbReference>
<dbReference type="SUPFAM" id="SSF158472">
    <property type="entry name" value="HAMP domain-like"/>
    <property type="match status" value="1"/>
</dbReference>
<keyword evidence="1" id="KW-0472">Membrane</keyword>
<keyword evidence="1" id="KW-1133">Transmembrane helix</keyword>
<dbReference type="SMART" id="SM00304">
    <property type="entry name" value="HAMP"/>
    <property type="match status" value="1"/>
</dbReference>
<name>A0ABV6IS22_9PROT</name>
<dbReference type="Proteomes" id="UP001589789">
    <property type="component" value="Unassembled WGS sequence"/>
</dbReference>
<comment type="caution">
    <text evidence="3">The sequence shown here is derived from an EMBL/GenBank/DDBJ whole genome shotgun (WGS) entry which is preliminary data.</text>
</comment>